<sequence length="85" mass="9371">MMYYIQACDISNPKTTQSPTVDTSGGKRISSRPSSALRSAFNLSEELIVSWGGGHAGDLTALIWAIQRFLSALHLLIMRSRNRDC</sequence>
<protein>
    <submittedName>
        <fullName evidence="1">Uncharacterized protein</fullName>
    </submittedName>
</protein>
<evidence type="ECO:0000313" key="1">
    <source>
        <dbReference type="EMBL" id="KAL1254737.1"/>
    </source>
</evidence>
<name>A0ABR3LPC8_9TELE</name>
<accession>A0ABR3LPC8</accession>
<reference evidence="1 2" key="1">
    <citation type="submission" date="2023-09" db="EMBL/GenBank/DDBJ databases">
        <authorList>
            <person name="Wang M."/>
        </authorList>
    </citation>
    <scope>NUCLEOTIDE SEQUENCE [LARGE SCALE GENOMIC DNA]</scope>
    <source>
        <strain evidence="1">GT-2023</strain>
        <tissue evidence="1">Liver</tissue>
    </source>
</reference>
<evidence type="ECO:0000313" key="2">
    <source>
        <dbReference type="Proteomes" id="UP001558613"/>
    </source>
</evidence>
<proteinExistence type="predicted"/>
<comment type="caution">
    <text evidence="1">The sequence shown here is derived from an EMBL/GenBank/DDBJ whole genome shotgun (WGS) entry which is preliminary data.</text>
</comment>
<dbReference type="EMBL" id="JAYMGO010000020">
    <property type="protein sequence ID" value="KAL1254737.1"/>
    <property type="molecule type" value="Genomic_DNA"/>
</dbReference>
<organism evidence="1 2">
    <name type="scientific">Cirrhinus molitorella</name>
    <name type="common">mud carp</name>
    <dbReference type="NCBI Taxonomy" id="172907"/>
    <lineage>
        <taxon>Eukaryota</taxon>
        <taxon>Metazoa</taxon>
        <taxon>Chordata</taxon>
        <taxon>Craniata</taxon>
        <taxon>Vertebrata</taxon>
        <taxon>Euteleostomi</taxon>
        <taxon>Actinopterygii</taxon>
        <taxon>Neopterygii</taxon>
        <taxon>Teleostei</taxon>
        <taxon>Ostariophysi</taxon>
        <taxon>Cypriniformes</taxon>
        <taxon>Cyprinidae</taxon>
        <taxon>Labeoninae</taxon>
        <taxon>Labeonini</taxon>
        <taxon>Cirrhinus</taxon>
    </lineage>
</organism>
<gene>
    <name evidence="1" type="ORF">QQF64_016966</name>
</gene>
<dbReference type="Proteomes" id="UP001558613">
    <property type="component" value="Unassembled WGS sequence"/>
</dbReference>
<keyword evidence="2" id="KW-1185">Reference proteome</keyword>